<evidence type="ECO:0000313" key="3">
    <source>
        <dbReference type="EnsemblMetazoa" id="AMAM015213-PA"/>
    </source>
</evidence>
<dbReference type="GO" id="GO:0000779">
    <property type="term" value="C:condensed chromosome, centromeric region"/>
    <property type="evidence" value="ECO:0007669"/>
    <property type="project" value="TreeGrafter"/>
</dbReference>
<dbReference type="GO" id="GO:0042393">
    <property type="term" value="F:histone binding"/>
    <property type="evidence" value="ECO:0007669"/>
    <property type="project" value="TreeGrafter"/>
</dbReference>
<accession>A0A182SX51</accession>
<evidence type="ECO:0000259" key="2">
    <source>
        <dbReference type="Pfam" id="PF12922"/>
    </source>
</evidence>
<reference evidence="4" key="1">
    <citation type="submission" date="2013-09" db="EMBL/GenBank/DDBJ databases">
        <title>The Genome Sequence of Anopheles maculatus species B.</title>
        <authorList>
            <consortium name="The Broad Institute Genomics Platform"/>
            <person name="Neafsey D.E."/>
            <person name="Besansky N."/>
            <person name="Howell P."/>
            <person name="Walton C."/>
            <person name="Young S.K."/>
            <person name="Zeng Q."/>
            <person name="Gargeya S."/>
            <person name="Fitzgerald M."/>
            <person name="Haas B."/>
            <person name="Abouelleil A."/>
            <person name="Allen A.W."/>
            <person name="Alvarado L."/>
            <person name="Arachchi H.M."/>
            <person name="Berlin A.M."/>
            <person name="Chapman S.B."/>
            <person name="Gainer-Dewar J."/>
            <person name="Goldberg J."/>
            <person name="Griggs A."/>
            <person name="Gujja S."/>
            <person name="Hansen M."/>
            <person name="Howarth C."/>
            <person name="Imamovic A."/>
            <person name="Ireland A."/>
            <person name="Larimer J."/>
            <person name="McCowan C."/>
            <person name="Murphy C."/>
            <person name="Pearson M."/>
            <person name="Poon T.W."/>
            <person name="Priest M."/>
            <person name="Roberts A."/>
            <person name="Saif S."/>
            <person name="Shea T."/>
            <person name="Sisk P."/>
            <person name="Sykes S."/>
            <person name="Wortman J."/>
            <person name="Nusbaum C."/>
            <person name="Birren B."/>
        </authorList>
    </citation>
    <scope>NUCLEOTIDE SEQUENCE [LARGE SCALE GENOMIC DNA]</scope>
    <source>
        <strain evidence="4">maculatus3</strain>
    </source>
</reference>
<evidence type="ECO:0000256" key="1">
    <source>
        <dbReference type="ARBA" id="ARBA00023067"/>
    </source>
</evidence>
<dbReference type="InterPro" id="IPR024324">
    <property type="entry name" value="Condensin_cplx_su1_N"/>
</dbReference>
<organism evidence="3 4">
    <name type="scientific">Anopheles maculatus</name>
    <dbReference type="NCBI Taxonomy" id="74869"/>
    <lineage>
        <taxon>Eukaryota</taxon>
        <taxon>Metazoa</taxon>
        <taxon>Ecdysozoa</taxon>
        <taxon>Arthropoda</taxon>
        <taxon>Hexapoda</taxon>
        <taxon>Insecta</taxon>
        <taxon>Pterygota</taxon>
        <taxon>Neoptera</taxon>
        <taxon>Endopterygota</taxon>
        <taxon>Diptera</taxon>
        <taxon>Nematocera</taxon>
        <taxon>Culicoidea</taxon>
        <taxon>Culicidae</taxon>
        <taxon>Anophelinae</taxon>
        <taxon>Anopheles</taxon>
        <taxon>Anopheles maculatus group</taxon>
    </lineage>
</organism>
<dbReference type="PANTHER" id="PTHR14222">
    <property type="entry name" value="CONDENSIN"/>
    <property type="match status" value="1"/>
</dbReference>
<dbReference type="Pfam" id="PF12922">
    <property type="entry name" value="Cnd1_N"/>
    <property type="match status" value="1"/>
</dbReference>
<dbReference type="GO" id="GO:0000796">
    <property type="term" value="C:condensin complex"/>
    <property type="evidence" value="ECO:0007669"/>
    <property type="project" value="TreeGrafter"/>
</dbReference>
<dbReference type="VEuPathDB" id="VectorBase:AMAM015213"/>
<sequence>MEWQFVIPQARAELLRSDKNNYCVGRVLDAAEVPDALKASRVVSNDPFAIFDHFDTFYSVIDNEKGLAGTHLLRAYDQLYGAIDKLGSTMADLLSRKEMDTTDRESSLNALKMLAFLVNGMVKVIDSHVNTASEKMTTKKNKKQSVNEQVEALDWDNKRYQCIVQLYNLMQLPLEKLWEPPVCEESFVDVICDVCYRTLEQSYVRTRNIADGVFRILGTAIKRYNHSLAFPVRIMQIIEHFETAIPPVAAGVLLLYEEFSIQTIYPVIIKEIIERLSVDSADSQTAKFYSHFLVELGTLAPKLMIPHLSMLSEELLNLESFTLRNCVLQIMGEAIVSELTSEELPDELKETRDEFLEDLLNHIMDISAHVRSKVLQVWLNLKEHNAVPLAWIHRVLNVAVERLEDKALVVRKQAIALIKAFLEHNP</sequence>
<dbReference type="SUPFAM" id="SSF48371">
    <property type="entry name" value="ARM repeat"/>
    <property type="match status" value="1"/>
</dbReference>
<dbReference type="GO" id="GO:0007076">
    <property type="term" value="P:mitotic chromosome condensation"/>
    <property type="evidence" value="ECO:0007669"/>
    <property type="project" value="InterPro"/>
</dbReference>
<dbReference type="InterPro" id="IPR026971">
    <property type="entry name" value="CND1/NCAPD3"/>
</dbReference>
<proteinExistence type="predicted"/>
<dbReference type="InterPro" id="IPR011989">
    <property type="entry name" value="ARM-like"/>
</dbReference>
<reference evidence="3" key="2">
    <citation type="submission" date="2020-05" db="UniProtKB">
        <authorList>
            <consortium name="EnsemblMetazoa"/>
        </authorList>
    </citation>
    <scope>IDENTIFICATION</scope>
    <source>
        <strain evidence="3">maculatus3</strain>
    </source>
</reference>
<dbReference type="Proteomes" id="UP000075901">
    <property type="component" value="Unassembled WGS sequence"/>
</dbReference>
<dbReference type="EnsemblMetazoa" id="AMAM015213-RA">
    <property type="protein sequence ID" value="AMAM015213-PA"/>
    <property type="gene ID" value="AMAM015213"/>
</dbReference>
<dbReference type="Gene3D" id="1.25.10.10">
    <property type="entry name" value="Leucine-rich Repeat Variant"/>
    <property type="match status" value="1"/>
</dbReference>
<dbReference type="PANTHER" id="PTHR14222:SF2">
    <property type="entry name" value="CONDENSIN COMPLEX SUBUNIT 1"/>
    <property type="match status" value="1"/>
</dbReference>
<dbReference type="InterPro" id="IPR016024">
    <property type="entry name" value="ARM-type_fold"/>
</dbReference>
<protein>
    <recommendedName>
        <fullName evidence="2">Condensin complex subunit 1 N-terminal domain-containing protein</fullName>
    </recommendedName>
</protein>
<feature type="domain" description="Condensin complex subunit 1 N-terminal" evidence="2">
    <location>
        <begin position="72"/>
        <end position="230"/>
    </location>
</feature>
<dbReference type="AlphaFoldDB" id="A0A182SX51"/>
<evidence type="ECO:0000313" key="4">
    <source>
        <dbReference type="Proteomes" id="UP000075901"/>
    </source>
</evidence>
<name>A0A182SX51_9DIPT</name>
<keyword evidence="1" id="KW-0226">DNA condensation</keyword>
<keyword evidence="4" id="KW-1185">Reference proteome</keyword>
<dbReference type="GO" id="GO:0010032">
    <property type="term" value="P:meiotic chromosome condensation"/>
    <property type="evidence" value="ECO:0007669"/>
    <property type="project" value="TreeGrafter"/>
</dbReference>